<dbReference type="Pfam" id="PF00126">
    <property type="entry name" value="HTH_1"/>
    <property type="match status" value="1"/>
</dbReference>
<dbReference type="PANTHER" id="PTHR30419">
    <property type="entry name" value="HTH-TYPE TRANSCRIPTIONAL REGULATOR YBHD"/>
    <property type="match status" value="1"/>
</dbReference>
<dbReference type="PANTHER" id="PTHR30419:SF7">
    <property type="entry name" value="HTH-TYPE TRANSCRIPTIONAL REGULATOR TDCA"/>
    <property type="match status" value="1"/>
</dbReference>
<reference evidence="3" key="1">
    <citation type="submission" date="2022-11" db="EMBL/GenBank/DDBJ databases">
        <title>Hoeflea poritis sp. nov., isolated from scleractinian coral Porites lutea.</title>
        <authorList>
            <person name="Zhang G."/>
            <person name="Wei Q."/>
            <person name="Cai L."/>
        </authorList>
    </citation>
    <scope>NUCLEOTIDE SEQUENCE</scope>
    <source>
        <strain evidence="3">E7-10</strain>
    </source>
</reference>
<evidence type="ECO:0000313" key="4">
    <source>
        <dbReference type="Proteomes" id="UP001148313"/>
    </source>
</evidence>
<protein>
    <submittedName>
        <fullName evidence="3">LysR family transcriptional regulator</fullName>
    </submittedName>
</protein>
<dbReference type="InterPro" id="IPR050950">
    <property type="entry name" value="HTH-type_LysR_regulators"/>
</dbReference>
<evidence type="ECO:0000256" key="1">
    <source>
        <dbReference type="SAM" id="MobiDB-lite"/>
    </source>
</evidence>
<gene>
    <name evidence="3" type="ORF">OOZ53_21065</name>
</gene>
<dbReference type="InterPro" id="IPR000847">
    <property type="entry name" value="LysR_HTH_N"/>
</dbReference>
<dbReference type="EMBL" id="JAPJZH010000016">
    <property type="protein sequence ID" value="MDA4847863.1"/>
    <property type="molecule type" value="Genomic_DNA"/>
</dbReference>
<dbReference type="PRINTS" id="PR00039">
    <property type="entry name" value="HTHLYSR"/>
</dbReference>
<dbReference type="InterPro" id="IPR036390">
    <property type="entry name" value="WH_DNA-bd_sf"/>
</dbReference>
<name>A0ABT4VT19_9HYPH</name>
<sequence length="93" mass="10050">MAIDIDSLRLELSDLTKLQTKQLLDVVTVAESGSIRRAANRIGVGQSAVSRRIQKLEDYLGVSLFERHASGAQLTQAGRASASDGRPFRPVSV</sequence>
<feature type="domain" description="HTH lysR-type" evidence="2">
    <location>
        <begin position="18"/>
        <end position="75"/>
    </location>
</feature>
<evidence type="ECO:0000259" key="2">
    <source>
        <dbReference type="PROSITE" id="PS50931"/>
    </source>
</evidence>
<evidence type="ECO:0000313" key="3">
    <source>
        <dbReference type="EMBL" id="MDA4847863.1"/>
    </source>
</evidence>
<dbReference type="Proteomes" id="UP001148313">
    <property type="component" value="Unassembled WGS sequence"/>
</dbReference>
<accession>A0ABT4VT19</accession>
<dbReference type="SUPFAM" id="SSF46785">
    <property type="entry name" value="Winged helix' DNA-binding domain"/>
    <property type="match status" value="1"/>
</dbReference>
<keyword evidence="4" id="KW-1185">Reference proteome</keyword>
<dbReference type="InterPro" id="IPR036388">
    <property type="entry name" value="WH-like_DNA-bd_sf"/>
</dbReference>
<proteinExistence type="predicted"/>
<dbReference type="RefSeq" id="WP_271091706.1">
    <property type="nucleotide sequence ID" value="NZ_JAPJZH010000016.1"/>
</dbReference>
<comment type="caution">
    <text evidence="3">The sequence shown here is derived from an EMBL/GenBank/DDBJ whole genome shotgun (WGS) entry which is preliminary data.</text>
</comment>
<dbReference type="PROSITE" id="PS50931">
    <property type="entry name" value="HTH_LYSR"/>
    <property type="match status" value="1"/>
</dbReference>
<feature type="region of interest" description="Disordered" evidence="1">
    <location>
        <begin position="74"/>
        <end position="93"/>
    </location>
</feature>
<dbReference type="Gene3D" id="1.10.10.10">
    <property type="entry name" value="Winged helix-like DNA-binding domain superfamily/Winged helix DNA-binding domain"/>
    <property type="match status" value="1"/>
</dbReference>
<organism evidence="3 4">
    <name type="scientific">Hoeflea poritis</name>
    <dbReference type="NCBI Taxonomy" id="2993659"/>
    <lineage>
        <taxon>Bacteria</taxon>
        <taxon>Pseudomonadati</taxon>
        <taxon>Pseudomonadota</taxon>
        <taxon>Alphaproteobacteria</taxon>
        <taxon>Hyphomicrobiales</taxon>
        <taxon>Rhizobiaceae</taxon>
        <taxon>Hoeflea</taxon>
    </lineage>
</organism>